<dbReference type="RefSeq" id="WP_129720963.1">
    <property type="nucleotide sequence ID" value="NZ_LR214986.1"/>
</dbReference>
<organism evidence="1 2">
    <name type="scientific">Mycoplasmopsis cynos</name>
    <dbReference type="NCBI Taxonomy" id="171284"/>
    <lineage>
        <taxon>Bacteria</taxon>
        <taxon>Bacillati</taxon>
        <taxon>Mycoplasmatota</taxon>
        <taxon>Mycoplasmoidales</taxon>
        <taxon>Metamycoplasmataceae</taxon>
        <taxon>Mycoplasmopsis</taxon>
    </lineage>
</organism>
<dbReference type="Proteomes" id="UP000289506">
    <property type="component" value="Plasmid 13"/>
</dbReference>
<reference evidence="1 2" key="1">
    <citation type="submission" date="2019-01" db="EMBL/GenBank/DDBJ databases">
        <authorList>
            <consortium name="Pathogen Informatics"/>
        </authorList>
    </citation>
    <scope>NUCLEOTIDE SEQUENCE [LARGE SCALE GENOMIC DNA]</scope>
    <source>
        <strain evidence="1 2">NCTC10142</strain>
        <plasmid evidence="2">13</plasmid>
    </source>
</reference>
<protein>
    <submittedName>
        <fullName evidence="1">Uncharacterized protein</fullName>
    </submittedName>
</protein>
<accession>A0A449AJ96</accession>
<name>A0A449AJ96_9BACT</name>
<dbReference type="EMBL" id="LR214986">
    <property type="protein sequence ID" value="VEU65050.1"/>
    <property type="molecule type" value="Genomic_DNA"/>
</dbReference>
<keyword evidence="1" id="KW-0614">Plasmid</keyword>
<dbReference type="NCBIfam" id="NF045954">
    <property type="entry name" value="MAG1430_dom"/>
    <property type="match status" value="1"/>
</dbReference>
<proteinExistence type="predicted"/>
<evidence type="ECO:0000313" key="2">
    <source>
        <dbReference type="Proteomes" id="UP000289506"/>
    </source>
</evidence>
<geneLocation type="plasmid" evidence="1 2">
    <name>13</name>
</geneLocation>
<sequence>MKNRLAMFCVLSLGTAVVSGISIAVILSQSKQPKNELDAAKRHILNGVNLNEFTLTTGNLDPKNVLASKYADSPTYIKSSFQTPSGSSDFWTKQLISSVILDQATKNKEKLFGFNHPKGLLLNYFTDNYLISFNSYANDKNGTLYLKVIFKPKEGKKLNQQVEYIYKLTGFNKYSENYFKDGLFIKGLEWKKDEIKKYKTIQELKNAYDEAIKNKTISTFIKNIFSFQTSPSSSINLKETKLEFNIDKNLVTLKTKLNALVNEATENDLLKIAIEPTNVDASIDKEFQNKA</sequence>
<evidence type="ECO:0000313" key="1">
    <source>
        <dbReference type="EMBL" id="VEU65050.1"/>
    </source>
</evidence>
<dbReference type="AlphaFoldDB" id="A0A449AJ96"/>
<gene>
    <name evidence="1" type="ORF">NCTC10142_00831</name>
</gene>